<reference evidence="3 4" key="1">
    <citation type="submission" date="2018-02" db="EMBL/GenBank/DDBJ databases">
        <title>Mycoplasma marinum and Mycoplasma todarodis sp. nov., moderately halophilic and psychrotolerant mycoplasmas isolated from cephalopods.</title>
        <authorList>
            <person name="Viver T."/>
        </authorList>
    </citation>
    <scope>NUCLEOTIDE SEQUENCE [LARGE SCALE GENOMIC DNA]</scope>
    <source>
        <strain evidence="3 4">PE</strain>
    </source>
</reference>
<evidence type="ECO:0000256" key="1">
    <source>
        <dbReference type="SAM" id="MobiDB-lite"/>
    </source>
</evidence>
<dbReference type="Proteomes" id="UP000294192">
    <property type="component" value="Unassembled WGS sequence"/>
</dbReference>
<feature type="signal peptide" evidence="2">
    <location>
        <begin position="1"/>
        <end position="21"/>
    </location>
</feature>
<keyword evidence="4" id="KW-1185">Reference proteome</keyword>
<feature type="region of interest" description="Disordered" evidence="1">
    <location>
        <begin position="397"/>
        <end position="420"/>
    </location>
</feature>
<accession>A0A4R0XKB5</accession>
<evidence type="ECO:0000313" key="4">
    <source>
        <dbReference type="Proteomes" id="UP000294192"/>
    </source>
</evidence>
<sequence>MKKKALLAVNAAAATALLATATLSILANQKDDKGTRFSKLPKEDQKRILDEFAQVTPQDINEQLKKQKGYGEKELSTNFNPVNFTFQKTNKNGKNFEVKVKITKNPDKTNKDYGLFGWDAIVTIESFDAPKEGVLGGFKLSLTPKQTLDKIKDDIKNFKVNDKTFDSKMPNKDPHNITIAEVNKLIEANVEIIHRYKPQYTNKIISVGDGKITVESSFTISGAQGDAKATFTITGFKSDQAILEDDSISSLTEDMVNKAILKASPFDGTTDPKTYKFPKEVFVELSKKVKIKVALTSGSIDADHGTIAWTAVASNEHGSKTKSLGGILRGFDGPLSTQKKITDAALDKLAKHPELISDAIKKAQHINNQTDPDGHQLPKEVTVPVDGVNIKVKITQPKSDPKDTDNGIVKWEGTATGPHSDKKIDLKDQVDGLKTKKDKEKEAIIDGAKTIDGDKINDAIKKAIEKQTGKKISELEPKDITLPGKIQIPIGGGKEIEVQIKPGKKNAGNGSIDWTGTVVVPGQDPKDAKTINDSLDGLKTTKEKIEKAKEDALAKLTVKDINDALKKAEDFDDSTDPIYYNFNTRLSINIDGVDIDVILTKGAIDSNEGLISWTLKKASVSGIKKTRQDLFGDLEGFASLVKQNIKRDKGVISSITPKDINEAIKKFNPLIDKGGDKKDINNYVIPPKVIITKKAADGQDVRVVVDLTPGKKDPKTGEINWAGKPHTEHVPFDDKKDKAISDKLPGFETNKEKQDRTEQAILDKVTAKDINDAIKASRPVTGTDLASTFAMPKKVTVTIDGNPVTVSLVNKKQDDNLGQVIWDGTATFGSKTKDFNNGHLNGFKIGDALAKKANDKRVLQLLTSKMVNDEILKVKHVGKDVKASVFVMPKNIIVQIEGIDITVQLTAGTSDDNGGLIPWTSSASIVGSKEAPRTDVAGNLTGFETTQDIRDKKVEKQIATITEKMINDAIKKVHSFDDLTDATKYPFPASVSITIGQEVFTVKLTKGFVHTVEGAIEWTAIATDSTTRITQDNLFGTLYGFATSKDIQQKLVDQAIKDVTKQDVIAAIKKAAHVDDHTDASKYPFPTEVVVPKNGINVKVKLTPGAIDNDKGEIEWTGTASAKGSKQTQDLKGTLDGFEDKAAKDRTNAEFVLKKLTEKDINDAILSAQPFDKNTDPAKWKMPSQVTIKLADSKGVEHDITVDLTRRGTNDEKGWIQWTSVASTPNATFSRRDILGTLKGFITRAKKQEKIEEIALANLTADQINNAIKLKYVSTGTTQKPVKPLNSLIASTFNFPTEVDVISGGVSIHVKITKGTVDDDKGQISWDLVSATAPNYKVPRTKALSGTLTGFSNKNQQIIERDNKLLQKVTTDMINAAIKQKQPYDKTKGDKASDYNFPTFVTFTIPGDKTNSTVTAVLTKKVISDVLGEITWVATVSTANAQRTDKLTSKLDNFQTNAEVLTKKANEAVKKVTDDMINKAIKDAQTITDQTDPLNHKLPAEVTIPIDGINVKVKITQPTQDPKDTDKGQIKWTADVSAPNADPKVNGRDVQGKIDGFKTKHQKDQEVADAALQAVTADMINKAIKTKNNFDNTTDPTKWTIPSTVDVTSQGKTVTVKLTAGNIDKVNGTISWMSDMSTPNASGLRKLNGDLSGFATSAKISQKNADDILAKLTEKDINDAILLAQPFDQNTDPANWQIPSQVIVKLADANGVKHNVNVVLTKKSIDDAKGWMQWTSVASTANATKPRNDVAGTLKGFMTAAKKQEKAEKDALVSLTAKQINDAIKDKYNKSGTQHSPVKPLDELVASTFNFPTTIDVISSGVTIHVTLQKGTIDDNKGEINWDLVSATVPHYTNPSGTQALSGTLTGFISGENKLLHDVTTDMINDAIKAKVPYDKTKGDKASNYKFPQTVTFTIPGDKTNTQITATLTKKVISDVLGEITWSATVSTANAHRTDQLASKLGDFETNAEALTKKANEAVKKVTDDMINKAIKDVQTITDQTEPLNHKLPTEVIIPIDGINVKVKITQPTQDPKDTDKGQIKWTAKVSASSADPKVNGRDVKGTIDGFKTKQQKIRDAADSALQGITVQMVNDAIKLDSPFTKATDPKTWVLPTTVDVINHGFTITVKLTAGNVDWVHGTVSWMGSATNPNTTSVKKLNGDLNGFGIFPPKPDTGITQKEADDALAKLTVQDINNAIKSTKGFDTDDLASKYAIPPQVIVPIDGINVTVSLTKASDDDKIGNLSWTASAEVVGKSSAPVKRAGTLSGFSTESLRIKQKENKAVKSITIDDINKAIIGVKPFTNKTDPSTFVLPSKVAITTKDGAKVIVSLTPNGVNKNDGKVNWIAKISSKNGTETRTIPNGELPGFATQSKLDQAKVDKALLKLNEKIINKAIKAKSNFTTTTTTNYSFPGSVDVTIDGINFKVALHAESRDSLLGTISWAIDSTTPSGISNPNLKGVLRGFAVKKPDLVKKEAENTLKSISAQDVIAQIKADRPYSNSDEAKDYNLPKNVVISKDGFKFIVALTKGVVDNNKGKISWTSSVSIDGYKLSPKALNGDLLGFGTDAQRQITKEKDALAKLTEKAINDEIKKIVKPSNSKDPSQVTNFPKNVTVVIDGVPIDVAIVKGDVDKQNGGIDWTSSAKTPHITEPKTDIIGTISGFQKDSKDPSEFNKNILSLLTEKMINDQIKIDHPFTNSDEANTFAFPKQVVVEIHGVDITVTFDPSQQVNNDLGNISWSATGSIGKQTKGVLGKLSGFQTAKERQIILEKNALAKLTDALINDAIKNQTNITKDTDPEKFNFPKEVIVSIDGVNIKVKLDKVFVDKDKGEIKWSSSAKTDNISNPREDIIGNIGGFQDRKAVEREHEKYVVSNITKEEINKAIRNNFKISDEINADDFAKIVAAQPFSFVKEGVKINVNLTPKADSTNTSNGKLPWDAKITTVNEARDINNGILGGFETDALRETRKNNAILAKLTAEDINKAILDSKTPNHLTPDSKKLPSSILKTPDSVIVNIDGVDINVKLSNWFKDDSVGMINWHSEASISGSTSVRKDIFGAINGFKTTSQGGDDLQKIIKVYTNALNSITSDMINHAIKMESIFDDKVYAKKYKFPNSVTVFVDGIPTKVDLTPVKFNNEDGEIKWAAKLTNKYVQSPKNVFGTLTGFAKSKNISPIDQKIIETLQNINEQQINDALKHDFPFTDKVNVEKWARNKEDLDFVTKINGVNIRLKFINKAPMQGPNKFTGLWKWKVEATDATPSVNTKPYKQTLIGTLDGFAKEAIDDAASNDALASVTIDMIKKAMFDEVSVDMKDYDPKIDTTLTFKQNREKGSDHGGTQFNSDYVLEHMLLSDWLKRFDGNVVIKQKNKPDVYVNITNLSNLSQIATGKFVWKADLFTTKGKKTRKINSFSDEFDNSIVNHKEIPQSIIDLAVSEETIRKLLEIWSKQNGVPMDGSVTTDQWLAKFKSKISIDVVTVDFGLLAGIPKYADLLNYGFDNVGIGIPSVTDPKEKSIDSILGRLKLDIHFVEMSFKNPNETFSAQLVEGNYQIQWVSPFRKIQLLGFKKNTSFKKDSDDAINSVTKKMINDEIKKYDDISKRGAFEFRFPKKVIVWVMKSGSLVPITVDLFNPKPDGKNGKISWDAKLSTAFSSIKRELKDGELTGFMKQDEVDARNEMNAIYKINDAWVRDAVKNKTFISTTISPKDAKLPDFVVIQVDGVGVKLKVEKTGINSKTGEVEWKATVVPRFPQNPKKVWNDKFDGFEDHIWSIIHSITKEDINKQIKIDEPFTNLTNAKDYNFPKSITLTIDGETFDVKLTPGLVNNNDGIISWLSKITSKTDTTISEQIGGDLIGFNNSILRQERKETAAINSITVKMINDALIKERAISGEAKKYIFAHKVTIRQNDVNVNVNLTPTVDNEGRIIKWTATFDKGSRTLAGTLTGFDIPAAQQTAAKITNEMINDAIKAKAPFDNKTNSTTFTIPSSVDISVGGKTVTVSLKKTGSNNTIGSAQWEATFPGVSLKRNGILNGFDNAALRAKRKDIADTMASITQDEINKAIANAKSFNRRTNPSTYNMPGNSSIDKGEVVVNKNGYNFVVKLDKLSIDSAKGSIAWNAHISQNGISNTRTMKGDLTGFETDADKTKYGLESVLNSLTKDEINAAIIAKQPITDPENIAKFNMPSSVVVKKHMNGKDFNINVAFDSKHSVDAVNGEIYWSSTASINGISTTKDVVGTLGGFIHFDDANQAKAHRVMKTITAKEINDKIIAAHPYNDSTSAQSYKNSDFPSQISIVKEGVTFTIQLTGSVNESAGKISWTSVITSGKETRNDIVGTLTGFENDTIRQEIKEKNAIDSITEKMINDALANKHAISGEAKDYTFSPSLKFTQNGIDINVHLTPTVDNKGRVITWLATFNNSSRILPGTLTGFDVPSAQQTAAKITNEMINDAIKVKTPFDNTVNSQTFAIPSSVDVVVDGKTVNVKLAKKGANETNGTIQWEATFPGISAKRAGTLSGFDTAALRIKRQAVTNAMAKITQDDINKAIASGRSFNKYTDPSTYNMPGNSSINEGEVVINKDGYSFNVQLRKLVSDNAHGSITWLANISQPAISTVRTMQGQLTGFESSADKINHEAEAVLNSLTEAEINAAIIAKHPITQPDEISKFDMPKFVVVKKHMNGKDYEINVAFNNKHSIDEVDGEIYWSSIASVSGMQKTRGMAGILDGFTHFDSARQAKIHRVIKTITAKEINDKISTDYPYNDQIQASSFKKSTFPKQIVIIKEGITFTIKLTPGTVDENIGSIAWTSVITSGKETRNNLSSTLTGFMDKQGKEARDATTAVYSITSNEIAAAIKAKYNFDNTVEPQTYKGKHGTISLVINKTVNGKVYTFNVEVELKDTTDNGEIKFNHKITTTKLPSDYVGNGILVGFKTKAEKDAEIAKAKAEKAIKLITETDINNKIRSLAPFDKTTAPFDYRDNDLHTTFDITKGGINFGVKLIAKSVNQLTGSIGWNAIISDSSTNTSRTLTDKEISGFQTFSDYVNTLRRNALNKVTVNDINDAIEKARKVSGKPGDYVLPKHVTVSIDGSGVIDHFDIDIDLTKASISKSKGEVRWNATASMNGITDTRNINGTLDGFQNLQEVEEQKANDALDKLTKSMVNAKIKHDSPYSNSDSVGKYKFPSNIVVNIDGKDINVALTPGNRDSLSGSISFTGTATTSGTNRTVQISSSLVGFLDKNGALQKLIDESVHKVTEAEINAAIKKAHYFNSITDTNNYNFPSSVIVTSSGIDVKITFSNHIANRDAGSIAWTAKATANGTKNIVPKSGTLTGFETKAYRDKAASIANDMAIIETITTTDINNAIKALKTVSKATNPNGFTLPSTVVIRKNGKDFNVSLNKVSSSHQFGSVEWHGVITSPRNNVSLNKNGKLTGFETLASKRALEVKKLLTDLTSKEINDAIEQQMNINKGNKASSVPSLRTVHISKGGETINVTFSSVSKDDSKGEIAWTGIASVDGVSVVVDKKGTLSGFKTQNTFDKDNADKQIDLITNTMINKWVKDASPFDNTKLPSKWVFPNELLEQLNGVQIKINKKTSTNYNDLGTVGWFVEISSPKTSKTRSFSGVLRGFKKDSFITNQNDVVLSSVGENEINQAIKKAVPNWASLTSDQINLPPLTFTYQGHTITAKFISTQNGSGSVSWVTELNTSGASGNRIISGTLDGLTIGNNTAVINDMNAITASDINDVIKRESPIGQNTIFTYPVPSNDMVVRKGSHAFKVNIMGSSPDSMGNSIVWKVLITHVDGSSRRMTGFLNGFGQPVIPTNPVDTAINQITAQQITNEIKRQSPIGSNTASQYRVPSQITVMVNQVPVQVTINSKVANNDRGTVKWFATIFASGSSKVRNMEGLISGFAASSSNPTETSIDSITQADVNNAILSVAPINNKTIAQYSLPNSVVVVKNGHRILVNLNSGGTLSNGITWVGVASDGSNPRTTSHTKSILGTLTGFNNAGSGDLQDAKLAKLVKKQINHGMTFGSGTSINNLLPSAFYNRPTVTVKVNNKNLTVNFINTHADDATGTLSWTAQVTGLTSTPQTISGQLKGFKATNGNSDALNVLNGMSSAQIAQILYDANKQNYGRPILFSYMVGDTMVFFEVSKWDFNTATQDTTWTVSIASGGHERTVSGKLSERSNTSPASPMPQAYNAQVEQRSFFANDLTDIYSI</sequence>
<protein>
    <submittedName>
        <fullName evidence="3">Uncharacterized protein</fullName>
    </submittedName>
</protein>
<feature type="region of interest" description="Disordered" evidence="1">
    <location>
        <begin position="715"/>
        <end position="739"/>
    </location>
</feature>
<name>A0A4R0XKB5_9MOLU</name>
<evidence type="ECO:0000313" key="3">
    <source>
        <dbReference type="EMBL" id="TCG11083.1"/>
    </source>
</evidence>
<comment type="caution">
    <text evidence="3">The sequence shown here is derived from an EMBL/GenBank/DDBJ whole genome shotgun (WGS) entry which is preliminary data.</text>
</comment>
<gene>
    <name evidence="3" type="ORF">C4B24_03070</name>
</gene>
<feature type="region of interest" description="Disordered" evidence="1">
    <location>
        <begin position="6159"/>
        <end position="6178"/>
    </location>
</feature>
<proteinExistence type="predicted"/>
<keyword evidence="2" id="KW-0732">Signal</keyword>
<evidence type="ECO:0000256" key="2">
    <source>
        <dbReference type="SAM" id="SignalP"/>
    </source>
</evidence>
<feature type="chain" id="PRO_5020957175" evidence="2">
    <location>
        <begin position="22"/>
        <end position="6201"/>
    </location>
</feature>
<feature type="compositionally biased region" description="Basic and acidic residues" evidence="1">
    <location>
        <begin position="725"/>
        <end position="739"/>
    </location>
</feature>
<dbReference type="RefSeq" id="WP_131599233.1">
    <property type="nucleotide sequence ID" value="NZ_PSZO01000013.1"/>
</dbReference>
<organism evidence="3 4">
    <name type="scientific">Mycoplasma marinum</name>
    <dbReference type="NCBI Taxonomy" id="1937190"/>
    <lineage>
        <taxon>Bacteria</taxon>
        <taxon>Bacillati</taxon>
        <taxon>Mycoplasmatota</taxon>
        <taxon>Mollicutes</taxon>
        <taxon>Mycoplasmataceae</taxon>
        <taxon>Mycoplasma</taxon>
    </lineage>
</organism>
<dbReference type="OrthoDB" id="393128at2"/>
<dbReference type="EMBL" id="PSZO01000013">
    <property type="protein sequence ID" value="TCG11083.1"/>
    <property type="molecule type" value="Genomic_DNA"/>
</dbReference>